<reference evidence="1" key="1">
    <citation type="journal article" date="2020" name="mSystems">
        <title>Genome- and Community-Level Interaction Insights into Carbon Utilization and Element Cycling Functions of Hydrothermarchaeota in Hydrothermal Sediment.</title>
        <authorList>
            <person name="Zhou Z."/>
            <person name="Liu Y."/>
            <person name="Xu W."/>
            <person name="Pan J."/>
            <person name="Luo Z.H."/>
            <person name="Li M."/>
        </authorList>
    </citation>
    <scope>NUCLEOTIDE SEQUENCE [LARGE SCALE GENOMIC DNA]</scope>
    <source>
        <strain evidence="1">HyVt-503</strain>
    </source>
</reference>
<comment type="caution">
    <text evidence="1">The sequence shown here is derived from an EMBL/GenBank/DDBJ whole genome shotgun (WGS) entry which is preliminary data.</text>
</comment>
<sequence>MQQGQKVRLEFFGHTYYLSQRQTDEVDLKHIVSYVEQVAEQIVKEHPGLPAHKQIVLTVLSVAKDYFHAKKELTAFEHRLENLLKKLPTS</sequence>
<keyword evidence="1" id="KW-0132">Cell division</keyword>
<evidence type="ECO:0000313" key="1">
    <source>
        <dbReference type="EMBL" id="HFC46902.1"/>
    </source>
</evidence>
<dbReference type="SUPFAM" id="SSF102829">
    <property type="entry name" value="Cell division protein ZapA-like"/>
    <property type="match status" value="1"/>
</dbReference>
<dbReference type="Proteomes" id="UP000885797">
    <property type="component" value="Unassembled WGS sequence"/>
</dbReference>
<dbReference type="Pfam" id="PF05164">
    <property type="entry name" value="ZapA"/>
    <property type="match status" value="1"/>
</dbReference>
<keyword evidence="1" id="KW-0131">Cell cycle</keyword>
<dbReference type="GO" id="GO:0051301">
    <property type="term" value="P:cell division"/>
    <property type="evidence" value="ECO:0007669"/>
    <property type="project" value="UniProtKB-KW"/>
</dbReference>
<dbReference type="InterPro" id="IPR036192">
    <property type="entry name" value="Cell_div_ZapA-like_sf"/>
</dbReference>
<dbReference type="InterPro" id="IPR007838">
    <property type="entry name" value="Cell_div_ZapA-like"/>
</dbReference>
<name>A0A7V2WST3_9BACT</name>
<dbReference type="AlphaFoldDB" id="A0A7V2WST3"/>
<organism evidence="1">
    <name type="scientific">Dissulfuribacter thermophilus</name>
    <dbReference type="NCBI Taxonomy" id="1156395"/>
    <lineage>
        <taxon>Bacteria</taxon>
        <taxon>Pseudomonadati</taxon>
        <taxon>Thermodesulfobacteriota</taxon>
        <taxon>Dissulfuribacteria</taxon>
        <taxon>Dissulfuribacterales</taxon>
        <taxon>Dissulfuribacteraceae</taxon>
        <taxon>Dissulfuribacter</taxon>
    </lineage>
</organism>
<accession>A0A7V2WST3</accession>
<proteinExistence type="predicted"/>
<gene>
    <name evidence="1" type="ORF">ENJ63_03380</name>
</gene>
<protein>
    <submittedName>
        <fullName evidence="1">Cell division protein ZapA</fullName>
    </submittedName>
</protein>
<dbReference type="EMBL" id="DRND01000268">
    <property type="protein sequence ID" value="HFC46902.1"/>
    <property type="molecule type" value="Genomic_DNA"/>
</dbReference>